<evidence type="ECO:0008006" key="4">
    <source>
        <dbReference type="Google" id="ProtNLM"/>
    </source>
</evidence>
<feature type="transmembrane region" description="Helical" evidence="1">
    <location>
        <begin position="154"/>
        <end position="172"/>
    </location>
</feature>
<accession>A0ABQ8HVW4</accession>
<keyword evidence="1" id="KW-1133">Transmembrane helix</keyword>
<dbReference type="PANTHER" id="PTHR36381:SF1">
    <property type="entry name" value="ETHYLENE-REGULATED TRANSCRIPT 2 (ERT2)"/>
    <property type="match status" value="1"/>
</dbReference>
<evidence type="ECO:0000313" key="3">
    <source>
        <dbReference type="Proteomes" id="UP000827721"/>
    </source>
</evidence>
<evidence type="ECO:0000256" key="1">
    <source>
        <dbReference type="SAM" id="Phobius"/>
    </source>
</evidence>
<sequence length="428" mass="48069">MMPLPWKKTKVARISRLVADLQSPKRGGSLVVQTGFPTSLVDLFVKNRDRLKKQSKKKSQSQSQSQTYSEIEISNPILKGTPTPTYHNLTVNSSSSRPRNEITTTTHVQEFTVGEEFDERGGCGGCGSNRNSILVAVLKIFVVMILALSTKRLAVGVTMSAILLLLLEYVGARGLFYSKATTFLVSFLPKVKSNKDVFSLKKTAICEEISRSSGCELVDDTVFNSSLEEEIQVEEVRIDDQRRRCLDMESRERIVVEEEEVKREDVLMTIKNERSRGAKIKEKLVKRLVPKKLRCSKNAKKKNKWLDQVESSNRVSGFYLGEDILGRKLEQKHDHEDGSSIVSLEEEAEEGRGGSAFSDDMTCLLSKQSQAAEERMKRRESERNSGYVILILIVLAGLVGGRFLALLLTLGWCLMLKFVGKSRLVSCY</sequence>
<dbReference type="EMBL" id="JAFEMO010000006">
    <property type="protein sequence ID" value="KAH7568473.1"/>
    <property type="molecule type" value="Genomic_DNA"/>
</dbReference>
<feature type="transmembrane region" description="Helical" evidence="1">
    <location>
        <begin position="385"/>
        <end position="412"/>
    </location>
</feature>
<name>A0ABQ8HVW4_9ROSI</name>
<keyword evidence="1" id="KW-0472">Membrane</keyword>
<gene>
    <name evidence="2" type="ORF">JRO89_XS06G0004200</name>
</gene>
<comment type="caution">
    <text evidence="2">The sequence shown here is derived from an EMBL/GenBank/DDBJ whole genome shotgun (WGS) entry which is preliminary data.</text>
</comment>
<dbReference type="Proteomes" id="UP000827721">
    <property type="component" value="Unassembled WGS sequence"/>
</dbReference>
<reference evidence="2 3" key="1">
    <citation type="submission" date="2021-02" db="EMBL/GenBank/DDBJ databases">
        <title>Plant Genome Project.</title>
        <authorList>
            <person name="Zhang R.-G."/>
        </authorList>
    </citation>
    <scope>NUCLEOTIDE SEQUENCE [LARGE SCALE GENOMIC DNA]</scope>
    <source>
        <tissue evidence="2">Leaves</tissue>
    </source>
</reference>
<organism evidence="2 3">
    <name type="scientific">Xanthoceras sorbifolium</name>
    <dbReference type="NCBI Taxonomy" id="99658"/>
    <lineage>
        <taxon>Eukaryota</taxon>
        <taxon>Viridiplantae</taxon>
        <taxon>Streptophyta</taxon>
        <taxon>Embryophyta</taxon>
        <taxon>Tracheophyta</taxon>
        <taxon>Spermatophyta</taxon>
        <taxon>Magnoliopsida</taxon>
        <taxon>eudicotyledons</taxon>
        <taxon>Gunneridae</taxon>
        <taxon>Pentapetalae</taxon>
        <taxon>rosids</taxon>
        <taxon>malvids</taxon>
        <taxon>Sapindales</taxon>
        <taxon>Sapindaceae</taxon>
        <taxon>Xanthoceroideae</taxon>
        <taxon>Xanthoceras</taxon>
    </lineage>
</organism>
<keyword evidence="3" id="KW-1185">Reference proteome</keyword>
<proteinExistence type="predicted"/>
<dbReference type="PANTHER" id="PTHR36381">
    <property type="entry name" value="ETHYLENE-REGULATED TRANSCRIPT 2 (ERT2)"/>
    <property type="match status" value="1"/>
</dbReference>
<evidence type="ECO:0000313" key="2">
    <source>
        <dbReference type="EMBL" id="KAH7568473.1"/>
    </source>
</evidence>
<protein>
    <recommendedName>
        <fullName evidence="4">Ethylene-responsive nuclear protein</fullName>
    </recommendedName>
</protein>
<feature type="transmembrane region" description="Helical" evidence="1">
    <location>
        <begin position="131"/>
        <end position="148"/>
    </location>
</feature>
<keyword evidence="1" id="KW-0812">Transmembrane</keyword>